<protein>
    <recommendedName>
        <fullName evidence="4">DUF732 domain-containing protein</fullName>
    </recommendedName>
</protein>
<evidence type="ECO:0000256" key="1">
    <source>
        <dbReference type="SAM" id="SignalP"/>
    </source>
</evidence>
<reference evidence="3" key="1">
    <citation type="journal article" date="2019" name="Int. J. Syst. Evol. Microbiol.">
        <title>The Global Catalogue of Microorganisms (GCM) 10K type strain sequencing project: providing services to taxonomists for standard genome sequencing and annotation.</title>
        <authorList>
            <consortium name="The Broad Institute Genomics Platform"/>
            <consortium name="The Broad Institute Genome Sequencing Center for Infectious Disease"/>
            <person name="Wu L."/>
            <person name="Ma J."/>
        </authorList>
    </citation>
    <scope>NUCLEOTIDE SEQUENCE [LARGE SCALE GENOMIC DNA]</scope>
    <source>
        <strain evidence="3">KACC 11588</strain>
    </source>
</reference>
<name>A0ABW0SBI8_9RHOB</name>
<feature type="chain" id="PRO_5045614178" description="DUF732 domain-containing protein" evidence="1">
    <location>
        <begin position="21"/>
        <end position="101"/>
    </location>
</feature>
<dbReference type="PROSITE" id="PS51257">
    <property type="entry name" value="PROKAR_LIPOPROTEIN"/>
    <property type="match status" value="1"/>
</dbReference>
<evidence type="ECO:0000313" key="2">
    <source>
        <dbReference type="EMBL" id="MFC5566323.1"/>
    </source>
</evidence>
<organism evidence="2 3">
    <name type="scientific">Rubellimicrobium aerolatum</name>
    <dbReference type="NCBI Taxonomy" id="490979"/>
    <lineage>
        <taxon>Bacteria</taxon>
        <taxon>Pseudomonadati</taxon>
        <taxon>Pseudomonadota</taxon>
        <taxon>Alphaproteobacteria</taxon>
        <taxon>Rhodobacterales</taxon>
        <taxon>Roseobacteraceae</taxon>
        <taxon>Rubellimicrobium</taxon>
    </lineage>
</organism>
<gene>
    <name evidence="2" type="ORF">ACFPOC_07795</name>
</gene>
<dbReference type="Proteomes" id="UP001596056">
    <property type="component" value="Unassembled WGS sequence"/>
</dbReference>
<evidence type="ECO:0000313" key="3">
    <source>
        <dbReference type="Proteomes" id="UP001596056"/>
    </source>
</evidence>
<proteinExistence type="predicted"/>
<dbReference type="RefSeq" id="WP_209839883.1">
    <property type="nucleotide sequence ID" value="NZ_JAGGJP010000006.1"/>
</dbReference>
<keyword evidence="3" id="KW-1185">Reference proteome</keyword>
<comment type="caution">
    <text evidence="2">The sequence shown here is derived from an EMBL/GenBank/DDBJ whole genome shotgun (WGS) entry which is preliminary data.</text>
</comment>
<dbReference type="EMBL" id="JBHSNA010000005">
    <property type="protein sequence ID" value="MFC5566323.1"/>
    <property type="molecule type" value="Genomic_DNA"/>
</dbReference>
<accession>A0ABW0SBI8</accession>
<feature type="signal peptide" evidence="1">
    <location>
        <begin position="1"/>
        <end position="20"/>
    </location>
</feature>
<sequence length="101" mass="10193">MKARTLTLMALGTLALAACAGTPPRPPQPVGAPASAAPADRFVAAIESEGCVLTSANLGAVLLRSGLTQAELPGLTTQLEAQGRLEPSANDAIRVLSDNCI</sequence>
<evidence type="ECO:0008006" key="4">
    <source>
        <dbReference type="Google" id="ProtNLM"/>
    </source>
</evidence>
<keyword evidence="1" id="KW-0732">Signal</keyword>